<accession>A0A9P0QTH0</accession>
<keyword evidence="4 5" id="KW-0472">Membrane</keyword>
<dbReference type="EMBL" id="CAKXYY010000018">
    <property type="protein sequence ID" value="CAH2354699.1"/>
    <property type="molecule type" value="Genomic_DNA"/>
</dbReference>
<dbReference type="InterPro" id="IPR008521">
    <property type="entry name" value="Mg_trans_NIPA"/>
</dbReference>
<feature type="transmembrane region" description="Helical" evidence="5">
    <location>
        <begin position="54"/>
        <end position="74"/>
    </location>
</feature>
<feature type="transmembrane region" description="Helical" evidence="5">
    <location>
        <begin position="161"/>
        <end position="182"/>
    </location>
</feature>
<feature type="transmembrane region" description="Helical" evidence="5">
    <location>
        <begin position="80"/>
        <end position="98"/>
    </location>
</feature>
<feature type="transmembrane region" description="Helical" evidence="5">
    <location>
        <begin position="291"/>
        <end position="307"/>
    </location>
</feature>
<evidence type="ECO:0000256" key="1">
    <source>
        <dbReference type="ARBA" id="ARBA00004141"/>
    </source>
</evidence>
<organism evidence="6 7">
    <name type="scientific">[Candida] railenensis</name>
    <dbReference type="NCBI Taxonomy" id="45579"/>
    <lineage>
        <taxon>Eukaryota</taxon>
        <taxon>Fungi</taxon>
        <taxon>Dikarya</taxon>
        <taxon>Ascomycota</taxon>
        <taxon>Saccharomycotina</taxon>
        <taxon>Pichiomycetes</taxon>
        <taxon>Debaryomycetaceae</taxon>
        <taxon>Kurtzmaniella</taxon>
    </lineage>
</organism>
<dbReference type="PANTHER" id="PTHR12570">
    <property type="match status" value="1"/>
</dbReference>
<feature type="transmembrane region" description="Helical" evidence="5">
    <location>
        <begin position="110"/>
        <end position="128"/>
    </location>
</feature>
<dbReference type="GO" id="GO:0015095">
    <property type="term" value="F:magnesium ion transmembrane transporter activity"/>
    <property type="evidence" value="ECO:0007669"/>
    <property type="project" value="InterPro"/>
</dbReference>
<sequence>MLENSASSIALGCTVAVGSSAIQSLGITLQRKSHLLINPHTSNYHHHQRHKRNMWLFGFFLFIVANIFGSLIQITTLPLIILSPLQSIGLIFNSILSCMMLPGETFTRKLGWGTVIISIGAFIIAYQGTTTSPAGDGDGNSGGGGGADFDHVLRLLLKKSFLTWFICTFVGIIIFLIANYFISKRRKTLKEIQTYETTSLRSSIKIQRALNRYQFIKGVNYGIVSGTLTAHTFLFAKSLIDVIIQAILEKGLSNLFSVKDFTPYLLLIIMLCIIGCQLTAFNLGLSQISTAILYPLCFLVYNLMNLINDLTFNSLITDNKMTYGQLAWILFGLGGVLFGVVLISWDAAFGGRDTGSSKKLKILEGTPDEIIMQSKFPYTSSICDETTELLLDNGSGSGSVETVKPASEEEEEIVADLTGEYGDSEAHSLGNYKPVSTLPKRVLSFEQTQLLNSLDF</sequence>
<dbReference type="GO" id="GO:0016020">
    <property type="term" value="C:membrane"/>
    <property type="evidence" value="ECO:0007669"/>
    <property type="project" value="UniProtKB-SubCell"/>
</dbReference>
<comment type="subcellular location">
    <subcellularLocation>
        <location evidence="1">Membrane</location>
        <topology evidence="1">Multi-pass membrane protein</topology>
    </subcellularLocation>
</comment>
<gene>
    <name evidence="6" type="ORF">CLIB1423_18S01706</name>
</gene>
<keyword evidence="2 5" id="KW-0812">Transmembrane</keyword>
<protein>
    <submittedName>
        <fullName evidence="6">Uncharacterized protein</fullName>
    </submittedName>
</protein>
<dbReference type="AlphaFoldDB" id="A0A9P0QTH0"/>
<evidence type="ECO:0000256" key="3">
    <source>
        <dbReference type="ARBA" id="ARBA00022989"/>
    </source>
</evidence>
<proteinExistence type="predicted"/>
<feature type="transmembrane region" description="Helical" evidence="5">
    <location>
        <begin position="327"/>
        <end position="349"/>
    </location>
</feature>
<evidence type="ECO:0000256" key="4">
    <source>
        <dbReference type="ARBA" id="ARBA00023136"/>
    </source>
</evidence>
<reference evidence="6" key="1">
    <citation type="submission" date="2022-03" db="EMBL/GenBank/DDBJ databases">
        <authorList>
            <person name="Legras J.-L."/>
            <person name="Devillers H."/>
            <person name="Grondin C."/>
        </authorList>
    </citation>
    <scope>NUCLEOTIDE SEQUENCE</scope>
    <source>
        <strain evidence="6">CLIB 1423</strain>
    </source>
</reference>
<comment type="caution">
    <text evidence="6">The sequence shown here is derived from an EMBL/GenBank/DDBJ whole genome shotgun (WGS) entry which is preliminary data.</text>
</comment>
<evidence type="ECO:0000313" key="7">
    <source>
        <dbReference type="Proteomes" id="UP000837801"/>
    </source>
</evidence>
<name>A0A9P0QTH0_9ASCO</name>
<dbReference type="Proteomes" id="UP000837801">
    <property type="component" value="Unassembled WGS sequence"/>
</dbReference>
<feature type="transmembrane region" description="Helical" evidence="5">
    <location>
        <begin position="264"/>
        <end position="284"/>
    </location>
</feature>
<dbReference type="PANTHER" id="PTHR12570:SF86">
    <property type="entry name" value="ADR321CP"/>
    <property type="match status" value="1"/>
</dbReference>
<evidence type="ECO:0000256" key="2">
    <source>
        <dbReference type="ARBA" id="ARBA00022692"/>
    </source>
</evidence>
<keyword evidence="3 5" id="KW-1133">Transmembrane helix</keyword>
<feature type="transmembrane region" description="Helical" evidence="5">
    <location>
        <begin position="218"/>
        <end position="244"/>
    </location>
</feature>
<evidence type="ECO:0000313" key="6">
    <source>
        <dbReference type="EMBL" id="CAH2354699.1"/>
    </source>
</evidence>
<dbReference type="OrthoDB" id="2504919at2759"/>
<keyword evidence="7" id="KW-1185">Reference proteome</keyword>
<evidence type="ECO:0000256" key="5">
    <source>
        <dbReference type="SAM" id="Phobius"/>
    </source>
</evidence>